<gene>
    <name evidence="1" type="ORF">S06H3_24384</name>
</gene>
<dbReference type="EMBL" id="BARV01013545">
    <property type="protein sequence ID" value="GAI23756.1"/>
    <property type="molecule type" value="Genomic_DNA"/>
</dbReference>
<evidence type="ECO:0000313" key="1">
    <source>
        <dbReference type="EMBL" id="GAI23756.1"/>
    </source>
</evidence>
<feature type="non-terminal residue" evidence="1">
    <location>
        <position position="1"/>
    </location>
</feature>
<accession>X1N0F3</accession>
<comment type="caution">
    <text evidence="1">The sequence shown here is derived from an EMBL/GenBank/DDBJ whole genome shotgun (WGS) entry which is preliminary data.</text>
</comment>
<dbReference type="AlphaFoldDB" id="X1N0F3"/>
<proteinExistence type="predicted"/>
<sequence length="44" mass="4924">WLGGNYPGQRYIELLGDTKPKAIKSAIYIIAVISIPQDYLSMIL</sequence>
<organism evidence="1">
    <name type="scientific">marine sediment metagenome</name>
    <dbReference type="NCBI Taxonomy" id="412755"/>
    <lineage>
        <taxon>unclassified sequences</taxon>
        <taxon>metagenomes</taxon>
        <taxon>ecological metagenomes</taxon>
    </lineage>
</organism>
<protein>
    <submittedName>
        <fullName evidence="1">Uncharacterized protein</fullName>
    </submittedName>
</protein>
<name>X1N0F3_9ZZZZ</name>
<reference evidence="1" key="1">
    <citation type="journal article" date="2014" name="Front. Microbiol.">
        <title>High frequency of phylogenetically diverse reductive dehalogenase-homologous genes in deep subseafloor sedimentary metagenomes.</title>
        <authorList>
            <person name="Kawai M."/>
            <person name="Futagami T."/>
            <person name="Toyoda A."/>
            <person name="Takaki Y."/>
            <person name="Nishi S."/>
            <person name="Hori S."/>
            <person name="Arai W."/>
            <person name="Tsubouchi T."/>
            <person name="Morono Y."/>
            <person name="Uchiyama I."/>
            <person name="Ito T."/>
            <person name="Fujiyama A."/>
            <person name="Inagaki F."/>
            <person name="Takami H."/>
        </authorList>
    </citation>
    <scope>NUCLEOTIDE SEQUENCE</scope>
    <source>
        <strain evidence="1">Expedition CK06-06</strain>
    </source>
</reference>